<sequence length="557" mass="55449">MNRLVLLSALLLGPAIAQAQSWQWATAPTGAGYARIYATATDAAGNSVVAGDFTGTITLGSTTLTSAGNRDVFVARLNSAGAFTQAVRAGGPAEDYAIDLALDASGTATVLGGFYSSAAQFGPTTLNRVGTTNGAEVFVARLSASGTWTQAVQGGSLAANVPAALALDAAGNAVVAGFFYGPSAGFGTLNLANSNPSGATSDVFVARLSASGTWTQAARAGSNADEQAEDVDLAADGSAVVVGSFVGASMGVGSFTLANADASGQTNDAFVARLGSTGTWTQAVRVGGPLSDQARRVVIDAAGNATVVGSFSSPAVSFGTIALTNADPTNGTSDVFAARFTPAGTWSQALRAGGSGSETALAVAISPNGQATVGGLFFSATAPFGPVTLTNTNPAASSADLFVARLNSAGTAWTQAVRGGGINNDAVLNLSLTSTGEATVAGIYQNSTVIGSTSLTASTLDDAFYVARTSGLTLGTHRAVAAEVLRLTPNPARTAAAFALPATPEARPVLVLDALGREVRRQVLRAGATTTTLDVTSLAPGLYVVRCGEASGRLVVE</sequence>
<name>A0A4Q5LBB5_9BACT</name>
<evidence type="ECO:0000256" key="1">
    <source>
        <dbReference type="SAM" id="SignalP"/>
    </source>
</evidence>
<dbReference type="Proteomes" id="UP000294155">
    <property type="component" value="Unassembled WGS sequence"/>
</dbReference>
<dbReference type="OrthoDB" id="876891at2"/>
<feature type="signal peptide" evidence="1">
    <location>
        <begin position="1"/>
        <end position="19"/>
    </location>
</feature>
<comment type="caution">
    <text evidence="2">The sequence shown here is derived from an EMBL/GenBank/DDBJ whole genome shotgun (WGS) entry which is preliminary data.</text>
</comment>
<organism evidence="2 3">
    <name type="scientific">Hymenobacter persicinus</name>
    <dbReference type="NCBI Taxonomy" id="2025506"/>
    <lineage>
        <taxon>Bacteria</taxon>
        <taxon>Pseudomonadati</taxon>
        <taxon>Bacteroidota</taxon>
        <taxon>Cytophagia</taxon>
        <taxon>Cytophagales</taxon>
        <taxon>Hymenobacteraceae</taxon>
        <taxon>Hymenobacter</taxon>
    </lineage>
</organism>
<reference evidence="2 3" key="1">
    <citation type="submission" date="2019-02" db="EMBL/GenBank/DDBJ databases">
        <title>Bacterial novel species isolated from soil.</title>
        <authorList>
            <person name="Jung H.-Y."/>
        </authorList>
    </citation>
    <scope>NUCLEOTIDE SEQUENCE [LARGE SCALE GENOMIC DNA]</scope>
    <source>
        <strain evidence="2 3">1-3-3-3</strain>
    </source>
</reference>
<evidence type="ECO:0000313" key="3">
    <source>
        <dbReference type="Proteomes" id="UP000294155"/>
    </source>
</evidence>
<dbReference type="AlphaFoldDB" id="A0A4Q5LBB5"/>
<feature type="chain" id="PRO_5020777322" evidence="1">
    <location>
        <begin position="20"/>
        <end position="557"/>
    </location>
</feature>
<dbReference type="PANTHER" id="PTHR35580:SF1">
    <property type="entry name" value="PHYTASE-LIKE DOMAIN-CONTAINING PROTEIN"/>
    <property type="match status" value="1"/>
</dbReference>
<keyword evidence="3" id="KW-1185">Reference proteome</keyword>
<protein>
    <submittedName>
        <fullName evidence="2">T9SS type A sorting domain-containing protein</fullName>
    </submittedName>
</protein>
<dbReference type="EMBL" id="SEWE01000029">
    <property type="protein sequence ID" value="RYU78491.1"/>
    <property type="molecule type" value="Genomic_DNA"/>
</dbReference>
<evidence type="ECO:0000313" key="2">
    <source>
        <dbReference type="EMBL" id="RYU78491.1"/>
    </source>
</evidence>
<accession>A0A4Q5LBB5</accession>
<gene>
    <name evidence="2" type="ORF">EWM57_13900</name>
</gene>
<dbReference type="PANTHER" id="PTHR35580">
    <property type="entry name" value="CELL SURFACE GLYCOPROTEIN (S-LAYER PROTEIN)-LIKE PROTEIN"/>
    <property type="match status" value="1"/>
</dbReference>
<dbReference type="InterPro" id="IPR052918">
    <property type="entry name" value="Motility_Chemotaxis_Reg"/>
</dbReference>
<proteinExistence type="predicted"/>
<dbReference type="RefSeq" id="WP_129921759.1">
    <property type="nucleotide sequence ID" value="NZ_SEWE01000029.1"/>
</dbReference>
<keyword evidence="1" id="KW-0732">Signal</keyword>